<keyword evidence="2" id="KW-0804">Transcription</keyword>
<keyword evidence="4" id="KW-0812">Transmembrane</keyword>
<evidence type="ECO:0000313" key="6">
    <source>
        <dbReference type="EMBL" id="TDC65231.1"/>
    </source>
</evidence>
<comment type="caution">
    <text evidence="6">The sequence shown here is derived from an EMBL/GenBank/DDBJ whole genome shotgun (WGS) entry which is preliminary data.</text>
</comment>
<keyword evidence="4" id="KW-1133">Transmembrane helix</keyword>
<evidence type="ECO:0000313" key="7">
    <source>
        <dbReference type="Proteomes" id="UP000295345"/>
    </source>
</evidence>
<dbReference type="Proteomes" id="UP000295345">
    <property type="component" value="Unassembled WGS sequence"/>
</dbReference>
<evidence type="ECO:0000256" key="4">
    <source>
        <dbReference type="SAM" id="Phobius"/>
    </source>
</evidence>
<evidence type="ECO:0000256" key="1">
    <source>
        <dbReference type="ARBA" id="ARBA00023015"/>
    </source>
</evidence>
<dbReference type="Gene3D" id="1.10.10.1320">
    <property type="entry name" value="Anti-sigma factor, zinc-finger domain"/>
    <property type="match status" value="1"/>
</dbReference>
<keyword evidence="1" id="KW-0805">Transcription regulation</keyword>
<proteinExistence type="predicted"/>
<evidence type="ECO:0000256" key="2">
    <source>
        <dbReference type="ARBA" id="ARBA00023163"/>
    </source>
</evidence>
<dbReference type="AlphaFoldDB" id="A0A4R4SN83"/>
<protein>
    <recommendedName>
        <fullName evidence="5">Putative zinc-finger domain-containing protein</fullName>
    </recommendedName>
</protein>
<keyword evidence="4" id="KW-0472">Membrane</keyword>
<organism evidence="6 7">
    <name type="scientific">Streptomyces hainanensis</name>
    <dbReference type="NCBI Taxonomy" id="402648"/>
    <lineage>
        <taxon>Bacteria</taxon>
        <taxon>Bacillati</taxon>
        <taxon>Actinomycetota</taxon>
        <taxon>Actinomycetes</taxon>
        <taxon>Kitasatosporales</taxon>
        <taxon>Streptomycetaceae</taxon>
        <taxon>Streptomyces</taxon>
    </lineage>
</organism>
<dbReference type="EMBL" id="SMKI01000489">
    <property type="protein sequence ID" value="TDC65231.1"/>
    <property type="molecule type" value="Genomic_DNA"/>
</dbReference>
<feature type="domain" description="Putative zinc-finger" evidence="5">
    <location>
        <begin position="17"/>
        <end position="44"/>
    </location>
</feature>
<keyword evidence="7" id="KW-1185">Reference proteome</keyword>
<feature type="transmembrane region" description="Helical" evidence="4">
    <location>
        <begin position="149"/>
        <end position="172"/>
    </location>
</feature>
<feature type="compositionally biased region" description="Low complexity" evidence="3">
    <location>
        <begin position="94"/>
        <end position="105"/>
    </location>
</feature>
<sequence length="271" mass="26353">MSSAAETGPADHHLGESLAALVDGELSHDRRDRVLAHLATCPSCKAEADAQRELKHVFASSPLPAPSAGLLARLQGLPAAAGRESADPEPPGPAAGSGQNGASSGFRLGLLPGGKDRESLLGPPTLGNERGFRIHPSGPARGANRSHRLAFAAAGAVSLAAFALGGVVGGVGSLSAGGGGSSAPSAVAPGSGATPVVAARTAGGRSDKDIRPVSVLTAQAVGLRGPLGPVAPSGQLLPLFTPELVPGPVAPTTGASALAVESAVPGVVSPR</sequence>
<accession>A0A4R4SN83</accession>
<reference evidence="6 7" key="1">
    <citation type="submission" date="2019-03" db="EMBL/GenBank/DDBJ databases">
        <title>Draft genome sequences of novel Actinobacteria.</title>
        <authorList>
            <person name="Sahin N."/>
            <person name="Ay H."/>
            <person name="Saygin H."/>
        </authorList>
    </citation>
    <scope>NUCLEOTIDE SEQUENCE [LARGE SCALE GENOMIC DNA]</scope>
    <source>
        <strain evidence="6 7">DSM 41900</strain>
    </source>
</reference>
<feature type="region of interest" description="Disordered" evidence="3">
    <location>
        <begin position="79"/>
        <end position="143"/>
    </location>
</feature>
<gene>
    <name evidence="6" type="ORF">E1283_30755</name>
</gene>
<dbReference type="InterPro" id="IPR041916">
    <property type="entry name" value="Anti_sigma_zinc_sf"/>
</dbReference>
<evidence type="ECO:0000259" key="5">
    <source>
        <dbReference type="Pfam" id="PF13490"/>
    </source>
</evidence>
<dbReference type="Pfam" id="PF13490">
    <property type="entry name" value="zf-HC2"/>
    <property type="match status" value="1"/>
</dbReference>
<dbReference type="InterPro" id="IPR027383">
    <property type="entry name" value="Znf_put"/>
</dbReference>
<dbReference type="RefSeq" id="WP_132821458.1">
    <property type="nucleotide sequence ID" value="NZ_SMKI01000489.1"/>
</dbReference>
<dbReference type="OrthoDB" id="3743969at2"/>
<name>A0A4R4SN83_9ACTN</name>
<evidence type="ECO:0000256" key="3">
    <source>
        <dbReference type="SAM" id="MobiDB-lite"/>
    </source>
</evidence>